<feature type="region of interest" description="Disordered" evidence="3">
    <location>
        <begin position="180"/>
        <end position="262"/>
    </location>
</feature>
<dbReference type="PANTHER" id="PTHR10829">
    <property type="entry name" value="CORTACTIN AND DREBRIN"/>
    <property type="match status" value="1"/>
</dbReference>
<dbReference type="PROSITE" id="PS51090">
    <property type="entry name" value="CORTACTIN"/>
    <property type="match status" value="4"/>
</dbReference>
<sequence>MWKASAGHTVSITQDDAGADDWETDPDFVNDKDYSSGFGGKYGVQSDRVDKSAVGFDYQSKTEKHESQRDYSRGFGGKYGIDKDKVDKSAVGFEYQGKTEKHESQKDYVKGFGGKFGVQTDRQDKCALGWDHQEKLHLHESQKDYSRGFGGKYGVQKDRMDKNASTFEDVATVASTYQKTVPVEAVSSKTSDIRANFENLAREKEHEDRRQAEAERAQRMARQQREQQAARRQLDEQARAQKPTPPASPTPQPAHERLPSSPVREVGAFIRFAYESLTPWRRPSQLSTPWMGSLPALLGAPRAALLSAGAARCLGFSAGLLTRPLAPLRSPESASKGQPVPGSFPHPLPAALDPDHTPFQDPRPRPAAAPRPSSLGLSQAPCSPETLSLALPPQSSVPRTCSFDPWVTEPPAPLPTAGSPQALRAPFPEQLGPCRPHPPPAQPESPLSHCPFHLDVTT</sequence>
<name>A0A7F8K8L1_DELLE</name>
<organism evidence="4 5">
    <name type="scientific">Delphinapterus leucas</name>
    <name type="common">Beluga whale</name>
    <dbReference type="NCBI Taxonomy" id="9749"/>
    <lineage>
        <taxon>Eukaryota</taxon>
        <taxon>Metazoa</taxon>
        <taxon>Chordata</taxon>
        <taxon>Craniata</taxon>
        <taxon>Vertebrata</taxon>
        <taxon>Euteleostomi</taxon>
        <taxon>Mammalia</taxon>
        <taxon>Eutheria</taxon>
        <taxon>Laurasiatheria</taxon>
        <taxon>Artiodactyla</taxon>
        <taxon>Whippomorpha</taxon>
        <taxon>Cetacea</taxon>
        <taxon>Odontoceti</taxon>
        <taxon>Monodontidae</taxon>
        <taxon>Delphinapterus</taxon>
    </lineage>
</organism>
<feature type="region of interest" description="Disordered" evidence="3">
    <location>
        <begin position="1"/>
        <end position="31"/>
    </location>
</feature>
<feature type="compositionally biased region" description="Acidic residues" evidence="3">
    <location>
        <begin position="17"/>
        <end position="28"/>
    </location>
</feature>
<keyword evidence="4" id="KW-1185">Reference proteome</keyword>
<evidence type="ECO:0000256" key="3">
    <source>
        <dbReference type="SAM" id="MobiDB-lite"/>
    </source>
</evidence>
<proteinExistence type="predicted"/>
<dbReference type="GO" id="GO:0051015">
    <property type="term" value="F:actin filament binding"/>
    <property type="evidence" value="ECO:0007669"/>
    <property type="project" value="TreeGrafter"/>
</dbReference>
<protein>
    <submittedName>
        <fullName evidence="5">Src substrate cortactin isoform X3</fullName>
    </submittedName>
</protein>
<dbReference type="GO" id="GO:0005884">
    <property type="term" value="C:actin filament"/>
    <property type="evidence" value="ECO:0007669"/>
    <property type="project" value="TreeGrafter"/>
</dbReference>
<dbReference type="GO" id="GO:0030427">
    <property type="term" value="C:site of polarized growth"/>
    <property type="evidence" value="ECO:0007669"/>
    <property type="project" value="TreeGrafter"/>
</dbReference>
<feature type="region of interest" description="Disordered" evidence="3">
    <location>
        <begin position="328"/>
        <end position="458"/>
    </location>
</feature>
<dbReference type="GO" id="GO:0030027">
    <property type="term" value="C:lamellipodium"/>
    <property type="evidence" value="ECO:0007669"/>
    <property type="project" value="TreeGrafter"/>
</dbReference>
<dbReference type="PANTHER" id="PTHR10829:SF15">
    <property type="entry name" value="SRC SUBSTRATE CORTACTIN"/>
    <property type="match status" value="1"/>
</dbReference>
<evidence type="ECO:0000256" key="2">
    <source>
        <dbReference type="ARBA" id="ARBA00022737"/>
    </source>
</evidence>
<dbReference type="InterPro" id="IPR003134">
    <property type="entry name" value="Hs1_Cortactin"/>
</dbReference>
<feature type="compositionally biased region" description="Pro residues" evidence="3">
    <location>
        <begin position="243"/>
        <end position="252"/>
    </location>
</feature>
<dbReference type="GO" id="GO:0030833">
    <property type="term" value="P:regulation of actin filament polymerization"/>
    <property type="evidence" value="ECO:0007669"/>
    <property type="project" value="TreeGrafter"/>
</dbReference>
<evidence type="ECO:0000256" key="1">
    <source>
        <dbReference type="ARBA" id="ARBA00022553"/>
    </source>
</evidence>
<dbReference type="CTD" id="2017"/>
<reference evidence="5" key="1">
    <citation type="submission" date="2025-08" db="UniProtKB">
        <authorList>
            <consortium name="RefSeq"/>
        </authorList>
    </citation>
    <scope>IDENTIFICATION</scope>
    <source>
        <tissue evidence="5">Blood</tissue>
    </source>
</reference>
<keyword evidence="1" id="KW-0597">Phosphoprotein</keyword>
<dbReference type="AlphaFoldDB" id="A0A7F8K8L1"/>
<dbReference type="GO" id="GO:0030864">
    <property type="term" value="C:cortical actin cytoskeleton"/>
    <property type="evidence" value="ECO:0007669"/>
    <property type="project" value="TreeGrafter"/>
</dbReference>
<dbReference type="Proteomes" id="UP000248483">
    <property type="component" value="Unplaced"/>
</dbReference>
<evidence type="ECO:0000313" key="5">
    <source>
        <dbReference type="RefSeq" id="XP_030619136.1"/>
    </source>
</evidence>
<dbReference type="Pfam" id="PF02218">
    <property type="entry name" value="HS1_rep"/>
    <property type="match status" value="4"/>
</dbReference>
<gene>
    <name evidence="5" type="primary">CTTN</name>
</gene>
<feature type="compositionally biased region" description="Basic and acidic residues" evidence="3">
    <location>
        <begin position="200"/>
        <end position="239"/>
    </location>
</feature>
<evidence type="ECO:0000313" key="4">
    <source>
        <dbReference type="Proteomes" id="UP000248483"/>
    </source>
</evidence>
<dbReference type="RefSeq" id="XP_030619136.1">
    <property type="nucleotide sequence ID" value="XM_030763276.1"/>
</dbReference>
<keyword evidence="2" id="KW-0677">Repeat</keyword>
<dbReference type="GeneID" id="111183626"/>
<accession>A0A7F8K8L1</accession>
<dbReference type="GO" id="GO:0016477">
    <property type="term" value="P:cell migration"/>
    <property type="evidence" value="ECO:0007669"/>
    <property type="project" value="TreeGrafter"/>
</dbReference>
<feature type="compositionally biased region" description="Basic and acidic residues" evidence="3">
    <location>
        <begin position="353"/>
        <end position="364"/>
    </location>
</feature>
<dbReference type="GO" id="GO:0005886">
    <property type="term" value="C:plasma membrane"/>
    <property type="evidence" value="ECO:0007669"/>
    <property type="project" value="TreeGrafter"/>
</dbReference>